<gene>
    <name evidence="1" type="primary">LOC107808832</name>
</gene>
<proteinExistence type="predicted"/>
<dbReference type="OrthoDB" id="9984778at2759"/>
<reference evidence="1" key="1">
    <citation type="submission" date="2025-08" db="UniProtKB">
        <authorList>
            <consortium name="RefSeq"/>
        </authorList>
    </citation>
    <scope>IDENTIFICATION</scope>
</reference>
<organism evidence="1">
    <name type="scientific">Nicotiana tabacum</name>
    <name type="common">Common tobacco</name>
    <dbReference type="NCBI Taxonomy" id="4097"/>
    <lineage>
        <taxon>Eukaryota</taxon>
        <taxon>Viridiplantae</taxon>
        <taxon>Streptophyta</taxon>
        <taxon>Embryophyta</taxon>
        <taxon>Tracheophyta</taxon>
        <taxon>Spermatophyta</taxon>
        <taxon>Magnoliopsida</taxon>
        <taxon>eudicotyledons</taxon>
        <taxon>Gunneridae</taxon>
        <taxon>Pentapetalae</taxon>
        <taxon>asterids</taxon>
        <taxon>lamiids</taxon>
        <taxon>Solanales</taxon>
        <taxon>Solanaceae</taxon>
        <taxon>Nicotianoideae</taxon>
        <taxon>Nicotianeae</taxon>
        <taxon>Nicotiana</taxon>
    </lineage>
</organism>
<name>A0A1S4BJ35_TOBAC</name>
<sequence length="166" mass="18738">MRQRAVQCTNLSQHMGSRKVSDCIEPGNNAMHGINNEDESSEHTCNITIKDDDDDNNNKEDDYEKGLNISGKFEKLASETLERVELRENAEKFSRSQSTGHSIILVRESEDRFTLRLPEHVKAKIMKGHNLMRSCTSFEEFKNKTTTGNGGFGEVSELSIVSVDKI</sequence>
<dbReference type="RefSeq" id="XP_016488881.1">
    <property type="nucleotide sequence ID" value="XM_016633395.1"/>
</dbReference>
<dbReference type="AlphaFoldDB" id="A0A1S4BJ35"/>
<evidence type="ECO:0000313" key="1">
    <source>
        <dbReference type="RefSeq" id="XP_016488881.1"/>
    </source>
</evidence>
<dbReference type="KEGG" id="nta:107808832"/>
<accession>A0A1S4BJ35</accession>
<dbReference type="PaxDb" id="4097-A0A1S4BJ35"/>
<protein>
    <submittedName>
        <fullName evidence="1">RING-H2 finger protein ATL29-like</fullName>
    </submittedName>
</protein>